<dbReference type="PANTHER" id="PTHR21600:SF44">
    <property type="entry name" value="RIBOSOMAL LARGE SUBUNIT PSEUDOURIDINE SYNTHASE D"/>
    <property type="match status" value="1"/>
</dbReference>
<dbReference type="HOGENOM" id="CLU_016902_4_1_5"/>
<proteinExistence type="inferred from homology"/>
<dbReference type="PhylomeDB" id="A0A0H3C4T0"/>
<dbReference type="GO" id="GO:0003723">
    <property type="term" value="F:RNA binding"/>
    <property type="evidence" value="ECO:0007669"/>
    <property type="project" value="UniProtKB-KW"/>
</dbReference>
<dbReference type="SUPFAM" id="SSF55120">
    <property type="entry name" value="Pseudouridine synthase"/>
    <property type="match status" value="1"/>
</dbReference>
<feature type="domain" description="RNA-binding S4" evidence="9">
    <location>
        <begin position="38"/>
        <end position="82"/>
    </location>
</feature>
<dbReference type="InterPro" id="IPR002942">
    <property type="entry name" value="S4_RNA-bd"/>
</dbReference>
<comment type="similarity">
    <text evidence="1 6">Belongs to the pseudouridine synthase RluA family.</text>
</comment>
<protein>
    <recommendedName>
        <fullName evidence="6">Pseudouridine synthase</fullName>
        <ecNumber evidence="6">5.4.99.-</ecNumber>
    </recommendedName>
</protein>
<dbReference type="CDD" id="cd02869">
    <property type="entry name" value="PseudoU_synth_RluA_like"/>
    <property type="match status" value="1"/>
</dbReference>
<accession>A0A0H3C4T0</accession>
<evidence type="ECO:0000256" key="1">
    <source>
        <dbReference type="ARBA" id="ARBA00010876"/>
    </source>
</evidence>
<evidence type="ECO:0000259" key="8">
    <source>
        <dbReference type="Pfam" id="PF00849"/>
    </source>
</evidence>
<dbReference type="Pfam" id="PF01479">
    <property type="entry name" value="S4"/>
    <property type="match status" value="1"/>
</dbReference>
<dbReference type="OrthoDB" id="9807829at2"/>
<sequence>MNDVDDIADDDLLDDVAPPDDSKGERLTADLPENLAGQRLDKVLAPLFPDLSRARLQALIAEGRLTFDGETVADASRKARAGVYSLVVPPPAPADPEPEALPLSILYEDAHLIVVDKAAGMAVHPAPGTYNGTLVNALLHHCGASLSGVGGVARPGIVHRLDKDTSGVMVAAKSDAAHRGLSTLFATHDIDRLYVALTRGAPNPPTGTIQTQIGRSPGDRKKMAVLRAGGREAITHYRVEAAFGPADRPLAARVACRLETGRTHQIRVHMASKGSPCLGDPVYGAAQPAAAVRERIEAAGLRRQALHAAVLGFVHPITGETLRFETPLPADMDALEVALATL</sequence>
<dbReference type="PROSITE" id="PS50889">
    <property type="entry name" value="S4"/>
    <property type="match status" value="1"/>
</dbReference>
<dbReference type="GO" id="GO:0160140">
    <property type="term" value="F:23S rRNA pseudouridine(1911/1915/1917) synthase activity"/>
    <property type="evidence" value="ECO:0007669"/>
    <property type="project" value="UniProtKB-EC"/>
</dbReference>
<keyword evidence="5" id="KW-0694">RNA-binding</keyword>
<evidence type="ECO:0000256" key="5">
    <source>
        <dbReference type="PROSITE-ProRule" id="PRU00182"/>
    </source>
</evidence>
<dbReference type="InterPro" id="IPR020103">
    <property type="entry name" value="PsdUridine_synth_cat_dom_sf"/>
</dbReference>
<dbReference type="InterPro" id="IPR006225">
    <property type="entry name" value="PsdUridine_synth_RluC/D"/>
</dbReference>
<dbReference type="InterPro" id="IPR050188">
    <property type="entry name" value="RluA_PseudoU_synthase"/>
</dbReference>
<dbReference type="InterPro" id="IPR006224">
    <property type="entry name" value="PsdUridine_synth_RluA-like_CS"/>
</dbReference>
<dbReference type="SMR" id="A0A0H3C4T0"/>
<dbReference type="Pfam" id="PF00849">
    <property type="entry name" value="PseudoU_synth_2"/>
    <property type="match status" value="1"/>
</dbReference>
<dbReference type="EC" id="5.4.99.-" evidence="6"/>
<feature type="compositionally biased region" description="Acidic residues" evidence="7">
    <location>
        <begin position="1"/>
        <end position="18"/>
    </location>
</feature>
<dbReference type="PATRIC" id="fig|565050.3.peg.476"/>
<keyword evidence="11" id="KW-1185">Reference proteome</keyword>
<evidence type="ECO:0000256" key="6">
    <source>
        <dbReference type="RuleBase" id="RU362028"/>
    </source>
</evidence>
<dbReference type="RefSeq" id="WP_010918341.1">
    <property type="nucleotide sequence ID" value="NC_011916.1"/>
</dbReference>
<evidence type="ECO:0000259" key="9">
    <source>
        <dbReference type="Pfam" id="PF01479"/>
    </source>
</evidence>
<dbReference type="EMBL" id="CP001340">
    <property type="protein sequence ID" value="ACL93950.1"/>
    <property type="molecule type" value="Genomic_DNA"/>
</dbReference>
<dbReference type="AlphaFoldDB" id="A0A0H3C4T0"/>
<dbReference type="CDD" id="cd00165">
    <property type="entry name" value="S4"/>
    <property type="match status" value="1"/>
</dbReference>
<organism evidence="10 11">
    <name type="scientific">Caulobacter vibrioides (strain NA1000 / CB15N)</name>
    <name type="common">Caulobacter crescentus</name>
    <dbReference type="NCBI Taxonomy" id="565050"/>
    <lineage>
        <taxon>Bacteria</taxon>
        <taxon>Pseudomonadati</taxon>
        <taxon>Pseudomonadota</taxon>
        <taxon>Alphaproteobacteria</taxon>
        <taxon>Caulobacterales</taxon>
        <taxon>Caulobacteraceae</taxon>
        <taxon>Caulobacter</taxon>
    </lineage>
</organism>
<dbReference type="InterPro" id="IPR036986">
    <property type="entry name" value="S4_RNA-bd_sf"/>
</dbReference>
<evidence type="ECO:0000256" key="4">
    <source>
        <dbReference type="PIRSR" id="PIRSR606225-1"/>
    </source>
</evidence>
<keyword evidence="2 6" id="KW-0413">Isomerase</keyword>
<feature type="active site" evidence="4">
    <location>
        <position position="162"/>
    </location>
</feature>
<feature type="domain" description="Pseudouridine synthase RsuA/RluA-like" evidence="8">
    <location>
        <begin position="111"/>
        <end position="272"/>
    </location>
</feature>
<dbReference type="Gene3D" id="3.30.2350.10">
    <property type="entry name" value="Pseudouridine synthase"/>
    <property type="match status" value="1"/>
</dbReference>
<evidence type="ECO:0000313" key="11">
    <source>
        <dbReference type="Proteomes" id="UP000001364"/>
    </source>
</evidence>
<evidence type="ECO:0000256" key="2">
    <source>
        <dbReference type="ARBA" id="ARBA00023235"/>
    </source>
</evidence>
<dbReference type="PANTHER" id="PTHR21600">
    <property type="entry name" value="MITOCHONDRIAL RNA PSEUDOURIDINE SYNTHASE"/>
    <property type="match status" value="1"/>
</dbReference>
<gene>
    <name evidence="10" type="ordered locus">CCNA_00485</name>
</gene>
<comment type="catalytic activity">
    <reaction evidence="3">
        <text>uridine(1911/1915/1917) in 23S rRNA = pseudouridine(1911/1915/1917) in 23S rRNA</text>
        <dbReference type="Rhea" id="RHEA:42524"/>
        <dbReference type="Rhea" id="RHEA-COMP:10097"/>
        <dbReference type="Rhea" id="RHEA-COMP:10098"/>
        <dbReference type="ChEBI" id="CHEBI:65314"/>
        <dbReference type="ChEBI" id="CHEBI:65315"/>
        <dbReference type="EC" id="5.4.99.23"/>
    </reaction>
</comment>
<dbReference type="PROSITE" id="PS01129">
    <property type="entry name" value="PSI_RLU"/>
    <property type="match status" value="1"/>
</dbReference>
<dbReference type="KEGG" id="ccs:CCNA_00485"/>
<feature type="region of interest" description="Disordered" evidence="7">
    <location>
        <begin position="1"/>
        <end position="28"/>
    </location>
</feature>
<dbReference type="InterPro" id="IPR006145">
    <property type="entry name" value="PsdUridine_synth_RsuA/RluA"/>
</dbReference>
<dbReference type="GO" id="GO:0000455">
    <property type="term" value="P:enzyme-directed rRNA pseudouridine synthesis"/>
    <property type="evidence" value="ECO:0007669"/>
    <property type="project" value="UniProtKB-ARBA"/>
</dbReference>
<evidence type="ECO:0000256" key="7">
    <source>
        <dbReference type="SAM" id="MobiDB-lite"/>
    </source>
</evidence>
<dbReference type="SUPFAM" id="SSF55174">
    <property type="entry name" value="Alpha-L RNA-binding motif"/>
    <property type="match status" value="1"/>
</dbReference>
<evidence type="ECO:0000256" key="3">
    <source>
        <dbReference type="ARBA" id="ARBA00036882"/>
    </source>
</evidence>
<name>A0A0H3C4T0_CAUVN</name>
<dbReference type="NCBIfam" id="TIGR00005">
    <property type="entry name" value="rluA_subfam"/>
    <property type="match status" value="1"/>
</dbReference>
<dbReference type="RefSeq" id="YP_002515858.1">
    <property type="nucleotide sequence ID" value="NC_011916.1"/>
</dbReference>
<evidence type="ECO:0000313" key="10">
    <source>
        <dbReference type="EMBL" id="ACL93950.1"/>
    </source>
</evidence>
<comment type="function">
    <text evidence="6">Responsible for synthesis of pseudouridine from uracil.</text>
</comment>
<comment type="catalytic activity">
    <reaction evidence="6">
        <text>a uridine in RNA = a pseudouridine in RNA</text>
        <dbReference type="Rhea" id="RHEA:48348"/>
        <dbReference type="Rhea" id="RHEA-COMP:12068"/>
        <dbReference type="Rhea" id="RHEA-COMP:12069"/>
        <dbReference type="ChEBI" id="CHEBI:65314"/>
        <dbReference type="ChEBI" id="CHEBI:65315"/>
    </reaction>
</comment>
<dbReference type="GeneID" id="7330613"/>
<reference evidence="10 11" key="1">
    <citation type="journal article" date="2010" name="J. Bacteriol.">
        <title>The genetic basis of laboratory adaptation in Caulobacter crescentus.</title>
        <authorList>
            <person name="Marks M.E."/>
            <person name="Castro-Rojas C.M."/>
            <person name="Teiling C."/>
            <person name="Du L."/>
            <person name="Kapatral V."/>
            <person name="Walunas T.L."/>
            <person name="Crosson S."/>
        </authorList>
    </citation>
    <scope>NUCLEOTIDE SEQUENCE [LARGE SCALE GENOMIC DNA]</scope>
    <source>
        <strain evidence="11">NA1000 / CB15N</strain>
    </source>
</reference>
<dbReference type="Gene3D" id="3.10.290.10">
    <property type="entry name" value="RNA-binding S4 domain"/>
    <property type="match status" value="1"/>
</dbReference>
<dbReference type="Proteomes" id="UP000001364">
    <property type="component" value="Chromosome"/>
</dbReference>